<dbReference type="GeneID" id="54980960"/>
<dbReference type="Proteomes" id="UP000222865">
    <property type="component" value="Segment"/>
</dbReference>
<dbReference type="InterPro" id="IPR021739">
    <property type="entry name" value="SaV-like"/>
</dbReference>
<evidence type="ECO:0000313" key="1">
    <source>
        <dbReference type="EMBL" id="ASD51023.1"/>
    </source>
</evidence>
<protein>
    <submittedName>
        <fullName evidence="1">Uncharacterized protein</fullName>
    </submittedName>
</protein>
<organism evidence="1 2">
    <name type="scientific">Pasteurella phage PHB01</name>
    <dbReference type="NCBI Taxonomy" id="2006930"/>
    <lineage>
        <taxon>Viruses</taxon>
        <taxon>Duplodnaviria</taxon>
        <taxon>Heunggongvirae</taxon>
        <taxon>Uroviricota</taxon>
        <taxon>Caudoviricetes</taxon>
        <taxon>Autographivirales</taxon>
        <taxon>Autotranscriptaviridae</taxon>
        <taxon>Studiervirinae</taxon>
        <taxon>Wuhanvirus</taxon>
        <taxon>Wuhanvirus PHB01</taxon>
    </lineage>
</organism>
<dbReference type="Pfam" id="PF11753">
    <property type="entry name" value="DUF3310"/>
    <property type="match status" value="1"/>
</dbReference>
<reference evidence="1 2" key="1">
    <citation type="submission" date="2017-05" db="EMBL/GenBank/DDBJ databases">
        <title>Complete genome sequence of novel T7-like phage PHB01 against Capsular type D Pasteurella multocida.</title>
        <authorList>
            <person name="Chen Y."/>
            <person name="Sun E."/>
            <person name="Yang L."/>
            <person name="Song J."/>
            <person name="Wu B."/>
        </authorList>
    </citation>
    <scope>NUCLEOTIDE SEQUENCE [LARGE SCALE GENOMIC DNA]</scope>
</reference>
<accession>A0A218M4E6</accession>
<proteinExistence type="predicted"/>
<dbReference type="EMBL" id="MF166859">
    <property type="protein sequence ID" value="ASD51023.1"/>
    <property type="molecule type" value="Genomic_DNA"/>
</dbReference>
<dbReference type="RefSeq" id="YP_009790795.1">
    <property type="nucleotide sequence ID" value="NC_047832.1"/>
</dbReference>
<evidence type="ECO:0000313" key="2">
    <source>
        <dbReference type="Proteomes" id="UP000222865"/>
    </source>
</evidence>
<sequence length="173" mass="19600">MSNYAVLKEGEYAIMGEKQMEEYLNNTGVCPNRDLEHHFKSLAQCTYLNLFSGTTKDKPTKSTGAAEYPQGKKEATEDVVTEQVQMPSHYAVFDGHGQSPNLEAIEVIARNCTSSEWAGYCKGNILKYRLRVGKKSSGSLSDFDKTRQDLMKADKYQELYKKFLPLTIDYIPF</sequence>
<name>A0A218M4E6_9CAUD</name>
<keyword evidence="2" id="KW-1185">Reference proteome</keyword>
<dbReference type="KEGG" id="vg:54980960"/>